<dbReference type="Pfam" id="PF08327">
    <property type="entry name" value="AHSA1"/>
    <property type="match status" value="1"/>
</dbReference>
<evidence type="ECO:0000256" key="1">
    <source>
        <dbReference type="ARBA" id="ARBA00006817"/>
    </source>
</evidence>
<protein>
    <submittedName>
        <fullName evidence="3">SRPBCC family protein</fullName>
    </submittedName>
</protein>
<gene>
    <name evidence="3" type="ORF">HFP15_37305</name>
</gene>
<evidence type="ECO:0000313" key="4">
    <source>
        <dbReference type="Proteomes" id="UP000715441"/>
    </source>
</evidence>
<sequence length="180" mass="20245">MTDLGELTMDGDRATMTFRRRLPYPIETVWAAITDPGRRKSWFGQTTLEAREGGTIEMLPDDPPAPPEAKRMTGRILIWEPPARRSPSSTELRSPLTAVFEHEWNQRIVDESVVRYELTEDGDGTLLTFTHRGLSARNAKGFIPGTHAFLDRLAAHLAGGPLPAWQERYDEVAPAYPSWS</sequence>
<organism evidence="3 4">
    <name type="scientific">Amycolatopsis acididurans</name>
    <dbReference type="NCBI Taxonomy" id="2724524"/>
    <lineage>
        <taxon>Bacteria</taxon>
        <taxon>Bacillati</taxon>
        <taxon>Actinomycetota</taxon>
        <taxon>Actinomycetes</taxon>
        <taxon>Pseudonocardiales</taxon>
        <taxon>Pseudonocardiaceae</taxon>
        <taxon>Amycolatopsis</taxon>
    </lineage>
</organism>
<evidence type="ECO:0000259" key="2">
    <source>
        <dbReference type="Pfam" id="PF08327"/>
    </source>
</evidence>
<dbReference type="CDD" id="cd08899">
    <property type="entry name" value="SRPBCC_CalC_Aha1-like_6"/>
    <property type="match status" value="1"/>
</dbReference>
<accession>A0ABX1JFY6</accession>
<evidence type="ECO:0000313" key="3">
    <source>
        <dbReference type="EMBL" id="NKQ58523.1"/>
    </source>
</evidence>
<dbReference type="EMBL" id="JAAXLS010000058">
    <property type="protein sequence ID" value="NKQ58523.1"/>
    <property type="molecule type" value="Genomic_DNA"/>
</dbReference>
<comment type="similarity">
    <text evidence="1">Belongs to the AHA1 family.</text>
</comment>
<keyword evidence="4" id="KW-1185">Reference proteome</keyword>
<feature type="domain" description="Activator of Hsp90 ATPase homologue 1/2-like C-terminal" evidence="2">
    <location>
        <begin position="24"/>
        <end position="157"/>
    </location>
</feature>
<dbReference type="SUPFAM" id="SSF55961">
    <property type="entry name" value="Bet v1-like"/>
    <property type="match status" value="1"/>
</dbReference>
<dbReference type="InterPro" id="IPR013538">
    <property type="entry name" value="ASHA1/2-like_C"/>
</dbReference>
<comment type="caution">
    <text evidence="3">The sequence shown here is derived from an EMBL/GenBank/DDBJ whole genome shotgun (WGS) entry which is preliminary data.</text>
</comment>
<dbReference type="Gene3D" id="3.30.530.20">
    <property type="match status" value="1"/>
</dbReference>
<name>A0ABX1JFY6_9PSEU</name>
<proteinExistence type="inferred from homology"/>
<dbReference type="RefSeq" id="WP_168522427.1">
    <property type="nucleotide sequence ID" value="NZ_JAAXLS010000058.1"/>
</dbReference>
<dbReference type="InterPro" id="IPR023393">
    <property type="entry name" value="START-like_dom_sf"/>
</dbReference>
<reference evidence="3 4" key="1">
    <citation type="submission" date="2020-04" db="EMBL/GenBank/DDBJ databases">
        <title>Novel species.</title>
        <authorList>
            <person name="Teo W.F.A."/>
            <person name="Lipun K."/>
            <person name="Srisuk N."/>
            <person name="Duangmal K."/>
        </authorList>
    </citation>
    <scope>NUCLEOTIDE SEQUENCE [LARGE SCALE GENOMIC DNA]</scope>
    <source>
        <strain evidence="3 4">K13G38</strain>
    </source>
</reference>
<dbReference type="Proteomes" id="UP000715441">
    <property type="component" value="Unassembled WGS sequence"/>
</dbReference>